<feature type="transmembrane region" description="Helical" evidence="5">
    <location>
        <begin position="252"/>
        <end position="269"/>
    </location>
</feature>
<dbReference type="Proteomes" id="UP000295633">
    <property type="component" value="Unassembled WGS sequence"/>
</dbReference>
<name>A0A4R5YGB7_9MICO</name>
<accession>A0A4R5YGB7</accession>
<evidence type="ECO:0000256" key="3">
    <source>
        <dbReference type="ARBA" id="ARBA00022989"/>
    </source>
</evidence>
<feature type="transmembrane region" description="Helical" evidence="5">
    <location>
        <begin position="339"/>
        <end position="359"/>
    </location>
</feature>
<dbReference type="RefSeq" id="WP_091355874.1">
    <property type="nucleotide sequence ID" value="NZ_SMZX01000002.1"/>
</dbReference>
<comment type="caution">
    <text evidence="7">The sequence shown here is derived from an EMBL/GenBank/DDBJ whole genome shotgun (WGS) entry which is preliminary data.</text>
</comment>
<organism evidence="7 8">
    <name type="scientific">Microbacterium oleivorans</name>
    <dbReference type="NCBI Taxonomy" id="273677"/>
    <lineage>
        <taxon>Bacteria</taxon>
        <taxon>Bacillati</taxon>
        <taxon>Actinomycetota</taxon>
        <taxon>Actinomycetes</taxon>
        <taxon>Micrococcales</taxon>
        <taxon>Microbacteriaceae</taxon>
        <taxon>Microbacterium</taxon>
    </lineage>
</organism>
<feature type="domain" description="O-antigen ligase-related" evidence="6">
    <location>
        <begin position="207"/>
        <end position="352"/>
    </location>
</feature>
<evidence type="ECO:0000313" key="7">
    <source>
        <dbReference type="EMBL" id="TDL44241.1"/>
    </source>
</evidence>
<evidence type="ECO:0000256" key="4">
    <source>
        <dbReference type="ARBA" id="ARBA00023136"/>
    </source>
</evidence>
<keyword evidence="7" id="KW-0436">Ligase</keyword>
<feature type="transmembrane region" description="Helical" evidence="5">
    <location>
        <begin position="43"/>
        <end position="63"/>
    </location>
</feature>
<dbReference type="InterPro" id="IPR007016">
    <property type="entry name" value="O-antigen_ligase-rel_domated"/>
</dbReference>
<dbReference type="PANTHER" id="PTHR37422">
    <property type="entry name" value="TEICHURONIC ACID BIOSYNTHESIS PROTEIN TUAE"/>
    <property type="match status" value="1"/>
</dbReference>
<feature type="transmembrane region" description="Helical" evidence="5">
    <location>
        <begin position="70"/>
        <end position="93"/>
    </location>
</feature>
<keyword evidence="3 5" id="KW-1133">Transmembrane helix</keyword>
<feature type="transmembrane region" description="Helical" evidence="5">
    <location>
        <begin position="99"/>
        <end position="119"/>
    </location>
</feature>
<feature type="transmembrane region" description="Helical" evidence="5">
    <location>
        <begin position="393"/>
        <end position="411"/>
    </location>
</feature>
<feature type="transmembrane region" description="Helical" evidence="5">
    <location>
        <begin position="371"/>
        <end position="387"/>
    </location>
</feature>
<dbReference type="PANTHER" id="PTHR37422:SF17">
    <property type="entry name" value="O-ANTIGEN LIGASE"/>
    <property type="match status" value="1"/>
</dbReference>
<comment type="subcellular location">
    <subcellularLocation>
        <location evidence="1">Membrane</location>
        <topology evidence="1">Multi-pass membrane protein</topology>
    </subcellularLocation>
</comment>
<feature type="transmembrane region" description="Helical" evidence="5">
    <location>
        <begin position="223"/>
        <end position="240"/>
    </location>
</feature>
<gene>
    <name evidence="7" type="ORF">E2R54_13910</name>
</gene>
<evidence type="ECO:0000313" key="8">
    <source>
        <dbReference type="Proteomes" id="UP000295633"/>
    </source>
</evidence>
<evidence type="ECO:0000256" key="2">
    <source>
        <dbReference type="ARBA" id="ARBA00022692"/>
    </source>
</evidence>
<dbReference type="GO" id="GO:0016020">
    <property type="term" value="C:membrane"/>
    <property type="evidence" value="ECO:0007669"/>
    <property type="project" value="UniProtKB-SubCell"/>
</dbReference>
<dbReference type="AlphaFoldDB" id="A0A4R5YGB7"/>
<feature type="transmembrane region" description="Helical" evidence="5">
    <location>
        <begin position="199"/>
        <end position="217"/>
    </location>
</feature>
<dbReference type="InterPro" id="IPR051533">
    <property type="entry name" value="WaaL-like"/>
</dbReference>
<keyword evidence="4 5" id="KW-0472">Membrane</keyword>
<proteinExistence type="predicted"/>
<dbReference type="Pfam" id="PF04932">
    <property type="entry name" value="Wzy_C"/>
    <property type="match status" value="1"/>
</dbReference>
<dbReference type="GO" id="GO:0016874">
    <property type="term" value="F:ligase activity"/>
    <property type="evidence" value="ECO:0007669"/>
    <property type="project" value="UniProtKB-KW"/>
</dbReference>
<feature type="transmembrane region" description="Helical" evidence="5">
    <location>
        <begin position="131"/>
        <end position="150"/>
    </location>
</feature>
<evidence type="ECO:0000256" key="5">
    <source>
        <dbReference type="SAM" id="Phobius"/>
    </source>
</evidence>
<keyword evidence="2 5" id="KW-0812">Transmembrane</keyword>
<evidence type="ECO:0000256" key="1">
    <source>
        <dbReference type="ARBA" id="ARBA00004141"/>
    </source>
</evidence>
<feature type="transmembrane region" description="Helical" evidence="5">
    <location>
        <begin position="170"/>
        <end position="192"/>
    </location>
</feature>
<dbReference type="EMBL" id="SMZX01000002">
    <property type="protein sequence ID" value="TDL44241.1"/>
    <property type="molecule type" value="Genomic_DNA"/>
</dbReference>
<reference evidence="7 8" key="1">
    <citation type="submission" date="2019-03" db="EMBL/GenBank/DDBJ databases">
        <title>Genome Sequencing and Assembly of Various Microbes Isolated from Partially Reclaimed Soil and Acid Mine Drainage (AMD) Site.</title>
        <authorList>
            <person name="Steinbock B."/>
            <person name="Bechtold R."/>
            <person name="Sevigny J.L."/>
            <person name="Thomas D."/>
            <person name="Cuthill L.R."/>
            <person name="Aveiro Johannsen E.J."/>
            <person name="Thomas K."/>
            <person name="Ghosh A."/>
        </authorList>
    </citation>
    <scope>NUCLEOTIDE SEQUENCE [LARGE SCALE GENOMIC DNA]</scope>
    <source>
        <strain evidence="7 8">F-B2</strain>
    </source>
</reference>
<evidence type="ECO:0000259" key="6">
    <source>
        <dbReference type="Pfam" id="PF04932"/>
    </source>
</evidence>
<protein>
    <submittedName>
        <fullName evidence="7">O-antigen ligase family protein</fullName>
    </submittedName>
</protein>
<sequence>MTTLRALPRWTDLPGSADFARAFTVTVLASIAGSHAIESLAGSAALVSIIAAESMIAVGILVARRRELSALRLIPLTLVAFLLWTLASAFWSTDPVESFFRWLSLAALALLAVTIGHIRDTLQTVRAVGDVARFLLIVSLAVEIASGILFDMPFTFLGVRGDIADLGPIQGIFGTRNMLGFFCVVALVTFIVELRTRSVRTGVAALSIVLASVLALLSASPTVFVLAAAVSALTGVLYLIRRIPDAHRTRAQWILAVVAVIGGSVAWGARSSIINRLGAADDLSLRTNLWRFVEFYVQRQPVQGWGWFGPWDVREPPFAVINWLLRDSHTTALNAYVDVLLQLGWAGLVVFVAFFALTFARSWVDASRRRAAVHAWVPLMVATLAVVSMFESFTLFGIGWLLLVICAVRAGQSRSWREALDRRAVPPGLPLAPGGFRQAG</sequence>